<evidence type="ECO:0000313" key="7">
    <source>
        <dbReference type="EMBL" id="KTC81124.1"/>
    </source>
</evidence>
<dbReference type="AlphaFoldDB" id="A0A0W0SDI3"/>
<comment type="similarity">
    <text evidence="2">Belongs to the TspO/BZRP family.</text>
</comment>
<evidence type="ECO:0000256" key="2">
    <source>
        <dbReference type="ARBA" id="ARBA00007524"/>
    </source>
</evidence>
<dbReference type="InterPro" id="IPR038330">
    <property type="entry name" value="TspO/MBR-related_sf"/>
</dbReference>
<feature type="transmembrane region" description="Helical" evidence="6">
    <location>
        <begin position="133"/>
        <end position="157"/>
    </location>
</feature>
<proteinExistence type="inferred from homology"/>
<feature type="transmembrane region" description="Helical" evidence="6">
    <location>
        <begin position="47"/>
        <end position="69"/>
    </location>
</feature>
<dbReference type="RefSeq" id="WP_058388211.1">
    <property type="nucleotide sequence ID" value="NZ_LNXW01000013.1"/>
</dbReference>
<dbReference type="Gene3D" id="1.20.1260.100">
    <property type="entry name" value="TspO/MBR protein"/>
    <property type="match status" value="1"/>
</dbReference>
<dbReference type="PIRSF" id="PIRSF005859">
    <property type="entry name" value="PBR"/>
    <property type="match status" value="1"/>
</dbReference>
<evidence type="ECO:0000313" key="8">
    <source>
        <dbReference type="Proteomes" id="UP000054921"/>
    </source>
</evidence>
<name>A0A0W0SDI3_9GAMM</name>
<dbReference type="OrthoDB" id="9795496at2"/>
<comment type="subcellular location">
    <subcellularLocation>
        <location evidence="1">Membrane</location>
        <topology evidence="1">Multi-pass membrane protein</topology>
    </subcellularLocation>
</comment>
<dbReference type="PANTHER" id="PTHR10057">
    <property type="entry name" value="PERIPHERAL-TYPE BENZODIAZEPINE RECEPTOR"/>
    <property type="match status" value="1"/>
</dbReference>
<evidence type="ECO:0000256" key="4">
    <source>
        <dbReference type="ARBA" id="ARBA00022989"/>
    </source>
</evidence>
<reference evidence="7 8" key="1">
    <citation type="submission" date="2015-11" db="EMBL/GenBank/DDBJ databases">
        <title>Genomic analysis of 38 Legionella species identifies large and diverse effector repertoires.</title>
        <authorList>
            <person name="Burstein D."/>
            <person name="Amaro F."/>
            <person name="Zusman T."/>
            <person name="Lifshitz Z."/>
            <person name="Cohen O."/>
            <person name="Gilbert J.A."/>
            <person name="Pupko T."/>
            <person name="Shuman H.A."/>
            <person name="Segal G."/>
        </authorList>
    </citation>
    <scope>NUCLEOTIDE SEQUENCE [LARGE SCALE GENOMIC DNA]</scope>
    <source>
        <strain evidence="7 8">ORW</strain>
    </source>
</reference>
<dbReference type="PATRIC" id="fig|28084.5.peg.3412"/>
<protein>
    <submittedName>
        <fullName evidence="7">Tryptophan-rich sensory protein</fullName>
    </submittedName>
</protein>
<sequence length="161" mass="19147">MRKESGIKLIVWILFFEVIGFFLGLLTQENIYSWYEGLHKSILTPPGWVFSLVWSILYAFLAIVGFTLWQNRHKPQNKTVLRLYLIQLIMNWIWTPLFFQLHWLGFSFLWIVVMVALNAAIILMTIKNKQKEITLLLTPYFFWLVFASYLNGIIWILNTQA</sequence>
<dbReference type="CDD" id="cd15904">
    <property type="entry name" value="TSPO_MBR"/>
    <property type="match status" value="1"/>
</dbReference>
<dbReference type="Pfam" id="PF03073">
    <property type="entry name" value="TspO_MBR"/>
    <property type="match status" value="1"/>
</dbReference>
<comment type="caution">
    <text evidence="7">The sequence shown here is derived from an EMBL/GenBank/DDBJ whole genome shotgun (WGS) entry which is preliminary data.</text>
</comment>
<organism evidence="7 8">
    <name type="scientific">Legionella cherrii</name>
    <dbReference type="NCBI Taxonomy" id="28084"/>
    <lineage>
        <taxon>Bacteria</taxon>
        <taxon>Pseudomonadati</taxon>
        <taxon>Pseudomonadota</taxon>
        <taxon>Gammaproteobacteria</taxon>
        <taxon>Legionellales</taxon>
        <taxon>Legionellaceae</taxon>
        <taxon>Legionella</taxon>
    </lineage>
</organism>
<keyword evidence="4 6" id="KW-1133">Transmembrane helix</keyword>
<accession>A0A0W0SDI3</accession>
<dbReference type="Proteomes" id="UP000054921">
    <property type="component" value="Unassembled WGS sequence"/>
</dbReference>
<keyword evidence="5 6" id="KW-0472">Membrane</keyword>
<dbReference type="GO" id="GO:0016020">
    <property type="term" value="C:membrane"/>
    <property type="evidence" value="ECO:0007669"/>
    <property type="project" value="UniProtKB-SubCell"/>
</dbReference>
<gene>
    <name evidence="7" type="ORF">Lche_3144</name>
</gene>
<dbReference type="PANTHER" id="PTHR10057:SF0">
    <property type="entry name" value="TRANSLOCATOR PROTEIN"/>
    <property type="match status" value="1"/>
</dbReference>
<evidence type="ECO:0000256" key="1">
    <source>
        <dbReference type="ARBA" id="ARBA00004141"/>
    </source>
</evidence>
<evidence type="ECO:0000256" key="5">
    <source>
        <dbReference type="ARBA" id="ARBA00023136"/>
    </source>
</evidence>
<feature type="transmembrane region" description="Helical" evidence="6">
    <location>
        <begin position="81"/>
        <end position="101"/>
    </location>
</feature>
<evidence type="ECO:0000256" key="6">
    <source>
        <dbReference type="SAM" id="Phobius"/>
    </source>
</evidence>
<dbReference type="GO" id="GO:0033013">
    <property type="term" value="P:tetrapyrrole metabolic process"/>
    <property type="evidence" value="ECO:0007669"/>
    <property type="project" value="UniProtKB-ARBA"/>
</dbReference>
<feature type="transmembrane region" description="Helical" evidence="6">
    <location>
        <begin position="9"/>
        <end position="27"/>
    </location>
</feature>
<dbReference type="EMBL" id="LNXW01000013">
    <property type="protein sequence ID" value="KTC81124.1"/>
    <property type="molecule type" value="Genomic_DNA"/>
</dbReference>
<dbReference type="FunFam" id="1.20.1260.100:FF:000001">
    <property type="entry name" value="translocator protein 2"/>
    <property type="match status" value="1"/>
</dbReference>
<evidence type="ECO:0000256" key="3">
    <source>
        <dbReference type="ARBA" id="ARBA00022692"/>
    </source>
</evidence>
<feature type="transmembrane region" description="Helical" evidence="6">
    <location>
        <begin position="107"/>
        <end position="126"/>
    </location>
</feature>
<keyword evidence="3 6" id="KW-0812">Transmembrane</keyword>
<dbReference type="InterPro" id="IPR004307">
    <property type="entry name" value="TspO_MBR"/>
</dbReference>
<dbReference type="STRING" id="28084.Lche_3144"/>